<reference evidence="9 10" key="1">
    <citation type="submission" date="2022-07" db="EMBL/GenBank/DDBJ databases">
        <title>Genome-wide signatures of adaptation to extreme environments.</title>
        <authorList>
            <person name="Cho C.H."/>
            <person name="Yoon H.S."/>
        </authorList>
    </citation>
    <scope>NUCLEOTIDE SEQUENCE [LARGE SCALE GENOMIC DNA]</scope>
    <source>
        <strain evidence="9 10">108.79 E11</strain>
    </source>
</reference>
<dbReference type="InterPro" id="IPR039261">
    <property type="entry name" value="FNR_nucleotide-bd"/>
</dbReference>
<gene>
    <name evidence="9" type="ORF">GAYE_SCF09G3184</name>
</gene>
<evidence type="ECO:0000256" key="6">
    <source>
        <dbReference type="SAM" id="Phobius"/>
    </source>
</evidence>
<feature type="domain" description="Oxidoreductase FAD/NAD(P)-binding" evidence="7">
    <location>
        <begin position="357"/>
        <end position="461"/>
    </location>
</feature>
<dbReference type="PANTHER" id="PTHR19370">
    <property type="entry name" value="NADH-CYTOCHROME B5 REDUCTASE"/>
    <property type="match status" value="1"/>
</dbReference>
<evidence type="ECO:0000256" key="3">
    <source>
        <dbReference type="ARBA" id="ARBA00022827"/>
    </source>
</evidence>
<dbReference type="SUPFAM" id="SSF63380">
    <property type="entry name" value="Riboflavin synthase domain-like"/>
    <property type="match status" value="1"/>
</dbReference>
<dbReference type="InterPro" id="IPR017938">
    <property type="entry name" value="Riboflavin_synthase-like_b-brl"/>
</dbReference>
<evidence type="ECO:0000313" key="10">
    <source>
        <dbReference type="Proteomes" id="UP001300502"/>
    </source>
</evidence>
<comment type="caution">
    <text evidence="9">The sequence shown here is derived from an EMBL/GenBank/DDBJ whole genome shotgun (WGS) entry which is preliminary data.</text>
</comment>
<evidence type="ECO:0000313" key="9">
    <source>
        <dbReference type="EMBL" id="KAK4525276.1"/>
    </source>
</evidence>
<keyword evidence="6" id="KW-0812">Transmembrane</keyword>
<feature type="transmembrane region" description="Helical" evidence="6">
    <location>
        <begin position="166"/>
        <end position="184"/>
    </location>
</feature>
<keyword evidence="10" id="KW-1185">Reference proteome</keyword>
<evidence type="ECO:0000259" key="7">
    <source>
        <dbReference type="Pfam" id="PF00175"/>
    </source>
</evidence>
<sequence>MDFALRALFVVPNYPREEIWKRTEKRNVGVGRFSCKRNKFCFLYEAGARSLCCKHSNKGQHLVSKRSKKAGDWILVQEDEDIGVFAERFRVSPEALRVANGLDASQTKLKQGDIVFVPYVSIHEKVELSRPLRLSLTKAQRADPDRKYTIVPEAGHVNMSRGRVNLFPVISLIVIVGSFVYFFSEYGTGNVAMLANLLKERTMKALAKLQQYVPFNKGDEARDSQATEWTPCTLRQKRELVPGITRYTFDLPSARRTFGLELGQRMEFEVTRYNGEHVARASYLLCTERMQQGNFDVVIPSTAETAMAGYDLSGNKDPQFASALNALKTGDSIKIRPGAKMLYYRGPKSPVDTLSVVCGGIGVAPICSLLLDILSDVESAVTSVFLLVVNERPDEFIFLDELESLEKRFSGILRLTCVWKKSEDENLRESRGKYDFIERAVASHCPVWKEGTMALLCGSDKLLIPYALKAFRRLGYSEEVTVCL</sequence>
<dbReference type="Gene3D" id="3.40.50.80">
    <property type="entry name" value="Nucleotide-binding domain of ferredoxin-NADP reductase (FNR) module"/>
    <property type="match status" value="1"/>
</dbReference>
<feature type="binding site" evidence="5">
    <location>
        <position position="283"/>
    </location>
    <ligand>
        <name>FAD</name>
        <dbReference type="ChEBI" id="CHEBI:57692"/>
    </ligand>
</feature>
<evidence type="ECO:0000259" key="8">
    <source>
        <dbReference type="Pfam" id="PF00970"/>
    </source>
</evidence>
<dbReference type="AlphaFoldDB" id="A0AAV9IDN1"/>
<evidence type="ECO:0000256" key="4">
    <source>
        <dbReference type="ARBA" id="ARBA00023002"/>
    </source>
</evidence>
<dbReference type="Pfam" id="PF00970">
    <property type="entry name" value="FAD_binding_6"/>
    <property type="match status" value="1"/>
</dbReference>
<evidence type="ECO:0000256" key="2">
    <source>
        <dbReference type="ARBA" id="ARBA00022630"/>
    </source>
</evidence>
<comment type="cofactor">
    <cofactor evidence="1 5">
        <name>FAD</name>
        <dbReference type="ChEBI" id="CHEBI:57692"/>
    </cofactor>
</comment>
<feature type="binding site" evidence="5">
    <location>
        <position position="298"/>
    </location>
    <ligand>
        <name>FAD</name>
        <dbReference type="ChEBI" id="CHEBI:57692"/>
    </ligand>
</feature>
<keyword evidence="4" id="KW-0560">Oxidoreductase</keyword>
<evidence type="ECO:0000256" key="5">
    <source>
        <dbReference type="PIRSR" id="PIRSR601834-1"/>
    </source>
</evidence>
<proteinExistence type="predicted"/>
<keyword evidence="6" id="KW-0472">Membrane</keyword>
<keyword evidence="2 5" id="KW-0285">Flavoprotein</keyword>
<dbReference type="SUPFAM" id="SSF52343">
    <property type="entry name" value="Ferredoxin reductase-like, C-terminal NADP-linked domain"/>
    <property type="match status" value="1"/>
</dbReference>
<dbReference type="Pfam" id="PF00175">
    <property type="entry name" value="NAD_binding_1"/>
    <property type="match status" value="1"/>
</dbReference>
<dbReference type="InterPro" id="IPR001433">
    <property type="entry name" value="OxRdtase_FAD/NAD-bd"/>
</dbReference>
<dbReference type="InterPro" id="IPR008333">
    <property type="entry name" value="Cbr1-like_FAD-bd_dom"/>
</dbReference>
<keyword evidence="6" id="KW-1133">Transmembrane helix</keyword>
<accession>A0AAV9IDN1</accession>
<protein>
    <recommendedName>
        <fullName evidence="11">Cytochrome-b5 reductase</fullName>
    </recommendedName>
</protein>
<dbReference type="GO" id="GO:0071949">
    <property type="term" value="F:FAD binding"/>
    <property type="evidence" value="ECO:0007669"/>
    <property type="project" value="TreeGrafter"/>
</dbReference>
<keyword evidence="3 5" id="KW-0274">FAD</keyword>
<dbReference type="Proteomes" id="UP001300502">
    <property type="component" value="Unassembled WGS sequence"/>
</dbReference>
<dbReference type="Gene3D" id="2.40.30.10">
    <property type="entry name" value="Translation factors"/>
    <property type="match status" value="1"/>
</dbReference>
<name>A0AAV9IDN1_9RHOD</name>
<evidence type="ECO:0000256" key="1">
    <source>
        <dbReference type="ARBA" id="ARBA00001974"/>
    </source>
</evidence>
<organism evidence="9 10">
    <name type="scientific">Galdieria yellowstonensis</name>
    <dbReference type="NCBI Taxonomy" id="3028027"/>
    <lineage>
        <taxon>Eukaryota</taxon>
        <taxon>Rhodophyta</taxon>
        <taxon>Bangiophyceae</taxon>
        <taxon>Galdieriales</taxon>
        <taxon>Galdieriaceae</taxon>
        <taxon>Galdieria</taxon>
    </lineage>
</organism>
<dbReference type="InterPro" id="IPR001834">
    <property type="entry name" value="CBR-like"/>
</dbReference>
<evidence type="ECO:0008006" key="11">
    <source>
        <dbReference type="Google" id="ProtNLM"/>
    </source>
</evidence>
<dbReference type="PANTHER" id="PTHR19370:SF185">
    <property type="entry name" value="NADH-CYTOCHROME B5 REDUCTASE"/>
    <property type="match status" value="1"/>
</dbReference>
<feature type="binding site" evidence="5">
    <location>
        <position position="280"/>
    </location>
    <ligand>
        <name>FAD</name>
        <dbReference type="ChEBI" id="CHEBI:57692"/>
    </ligand>
</feature>
<dbReference type="EMBL" id="JANCYU010000029">
    <property type="protein sequence ID" value="KAK4525276.1"/>
    <property type="molecule type" value="Genomic_DNA"/>
</dbReference>
<feature type="domain" description="Flavoprotein pyridine nucleotide cytochrome reductase-like FAD-binding" evidence="8">
    <location>
        <begin position="232"/>
        <end position="336"/>
    </location>
</feature>
<dbReference type="GO" id="GO:0016491">
    <property type="term" value="F:oxidoreductase activity"/>
    <property type="evidence" value="ECO:0007669"/>
    <property type="project" value="UniProtKB-KW"/>
</dbReference>